<evidence type="ECO:0000313" key="1">
    <source>
        <dbReference type="EMBL" id="MFC7462883.1"/>
    </source>
</evidence>
<dbReference type="EMBL" id="JBHTBZ010000088">
    <property type="protein sequence ID" value="MFC7462883.1"/>
    <property type="molecule type" value="Genomic_DNA"/>
</dbReference>
<proteinExistence type="predicted"/>
<comment type="caution">
    <text evidence="1">The sequence shown here is derived from an EMBL/GenBank/DDBJ whole genome shotgun (WGS) entry which is preliminary data.</text>
</comment>
<dbReference type="RefSeq" id="WP_382204053.1">
    <property type="nucleotide sequence ID" value="NZ_JBHTBZ010000088.1"/>
</dbReference>
<name>A0ABW2SHY0_9BURK</name>
<accession>A0ABW2SHY0</accession>
<evidence type="ECO:0000313" key="2">
    <source>
        <dbReference type="Proteomes" id="UP001596457"/>
    </source>
</evidence>
<reference evidence="2" key="1">
    <citation type="journal article" date="2019" name="Int. J. Syst. Evol. Microbiol.">
        <title>The Global Catalogue of Microorganisms (GCM) 10K type strain sequencing project: providing services to taxonomists for standard genome sequencing and annotation.</title>
        <authorList>
            <consortium name="The Broad Institute Genomics Platform"/>
            <consortium name="The Broad Institute Genome Sequencing Center for Infectious Disease"/>
            <person name="Wu L."/>
            <person name="Ma J."/>
        </authorList>
    </citation>
    <scope>NUCLEOTIDE SEQUENCE [LARGE SCALE GENOMIC DNA]</scope>
    <source>
        <strain evidence="2">CCUG 53903</strain>
    </source>
</reference>
<gene>
    <name evidence="1" type="ORF">ACFQU0_20895</name>
</gene>
<protein>
    <submittedName>
        <fullName evidence="1">Uncharacterized protein</fullName>
    </submittedName>
</protein>
<sequence length="83" mass="9502">MKPTEFWSWSLKRENGLGRHVMSGKYTEVMAATYWPDRAPEKVPGSVEIRNLPETPEEVLMNMPGAWRNCPSAQPRNTQAARE</sequence>
<organism evidence="1 2">
    <name type="scientific">Hydrogenophaga defluvii</name>
    <dbReference type="NCBI Taxonomy" id="249410"/>
    <lineage>
        <taxon>Bacteria</taxon>
        <taxon>Pseudomonadati</taxon>
        <taxon>Pseudomonadota</taxon>
        <taxon>Betaproteobacteria</taxon>
        <taxon>Burkholderiales</taxon>
        <taxon>Comamonadaceae</taxon>
        <taxon>Hydrogenophaga</taxon>
    </lineage>
</organism>
<keyword evidence="2" id="KW-1185">Reference proteome</keyword>
<dbReference type="Proteomes" id="UP001596457">
    <property type="component" value="Unassembled WGS sequence"/>
</dbReference>